<sequence>MRPRRRRINFSMSSHRLGQSLFGRDLNPSESFLLLSAVRGRDENVGPLKPSVRVLRILQVR</sequence>
<proteinExistence type="predicted"/>
<reference evidence="1" key="1">
    <citation type="journal article" date="2023" name="GigaByte">
        <title>Genome assembly of the bearded iris, Iris pallida Lam.</title>
        <authorList>
            <person name="Bruccoleri R.E."/>
            <person name="Oakeley E.J."/>
            <person name="Faust A.M.E."/>
            <person name="Altorfer M."/>
            <person name="Dessus-Babus S."/>
            <person name="Burckhardt D."/>
            <person name="Oertli M."/>
            <person name="Naumann U."/>
            <person name="Petersen F."/>
            <person name="Wong J."/>
        </authorList>
    </citation>
    <scope>NUCLEOTIDE SEQUENCE</scope>
    <source>
        <strain evidence="1">GSM-AAB239-AS_SAM_17_03QT</strain>
    </source>
</reference>
<keyword evidence="2" id="KW-1185">Reference proteome</keyword>
<reference evidence="1" key="2">
    <citation type="submission" date="2023-04" db="EMBL/GenBank/DDBJ databases">
        <authorList>
            <person name="Bruccoleri R.E."/>
            <person name="Oakeley E.J."/>
            <person name="Faust A.-M."/>
            <person name="Dessus-Babus S."/>
            <person name="Altorfer M."/>
            <person name="Burckhardt D."/>
            <person name="Oertli M."/>
            <person name="Naumann U."/>
            <person name="Petersen F."/>
            <person name="Wong J."/>
        </authorList>
    </citation>
    <scope>NUCLEOTIDE SEQUENCE</scope>
    <source>
        <strain evidence="1">GSM-AAB239-AS_SAM_17_03QT</strain>
        <tissue evidence="1">Leaf</tissue>
    </source>
</reference>
<gene>
    <name evidence="1" type="ORF">M6B38_261185</name>
</gene>
<dbReference type="EMBL" id="JANAVB010002395">
    <property type="protein sequence ID" value="KAJ6851234.1"/>
    <property type="molecule type" value="Genomic_DNA"/>
</dbReference>
<protein>
    <submittedName>
        <fullName evidence="1">Pyruvate decarboxylase 2-like</fullName>
    </submittedName>
</protein>
<dbReference type="AlphaFoldDB" id="A0AAX6IEL5"/>
<evidence type="ECO:0000313" key="2">
    <source>
        <dbReference type="Proteomes" id="UP001140949"/>
    </source>
</evidence>
<organism evidence="1 2">
    <name type="scientific">Iris pallida</name>
    <name type="common">Sweet iris</name>
    <dbReference type="NCBI Taxonomy" id="29817"/>
    <lineage>
        <taxon>Eukaryota</taxon>
        <taxon>Viridiplantae</taxon>
        <taxon>Streptophyta</taxon>
        <taxon>Embryophyta</taxon>
        <taxon>Tracheophyta</taxon>
        <taxon>Spermatophyta</taxon>
        <taxon>Magnoliopsida</taxon>
        <taxon>Liliopsida</taxon>
        <taxon>Asparagales</taxon>
        <taxon>Iridaceae</taxon>
        <taxon>Iridoideae</taxon>
        <taxon>Irideae</taxon>
        <taxon>Iris</taxon>
    </lineage>
</organism>
<name>A0AAX6IEL5_IRIPA</name>
<keyword evidence="1" id="KW-0670">Pyruvate</keyword>
<comment type="caution">
    <text evidence="1">The sequence shown here is derived from an EMBL/GenBank/DDBJ whole genome shotgun (WGS) entry which is preliminary data.</text>
</comment>
<dbReference type="Proteomes" id="UP001140949">
    <property type="component" value="Unassembled WGS sequence"/>
</dbReference>
<evidence type="ECO:0000313" key="1">
    <source>
        <dbReference type="EMBL" id="KAJ6851234.1"/>
    </source>
</evidence>
<accession>A0AAX6IEL5</accession>